<dbReference type="PROSITE" id="PS50086">
    <property type="entry name" value="TBC_RABGAP"/>
    <property type="match status" value="1"/>
</dbReference>
<comment type="caution">
    <text evidence="2">The sequence shown here is derived from an EMBL/GenBank/DDBJ whole genome shotgun (WGS) entry which is preliminary data.</text>
</comment>
<dbReference type="EMBL" id="RCSS01000152">
    <property type="protein sequence ID" value="RVD92741.1"/>
    <property type="molecule type" value="Genomic_DNA"/>
</dbReference>
<protein>
    <recommendedName>
        <fullName evidence="1">Rab-GAP TBC domain-containing protein</fullName>
    </recommendedName>
</protein>
<proteinExistence type="predicted"/>
<dbReference type="GO" id="GO:0005096">
    <property type="term" value="F:GTPase activator activity"/>
    <property type="evidence" value="ECO:0007669"/>
    <property type="project" value="TreeGrafter"/>
</dbReference>
<dbReference type="Pfam" id="PF00566">
    <property type="entry name" value="RabGAP-TBC"/>
    <property type="match status" value="1"/>
</dbReference>
<evidence type="ECO:0000313" key="3">
    <source>
        <dbReference type="Proteomes" id="UP000282876"/>
    </source>
</evidence>
<evidence type="ECO:0000259" key="1">
    <source>
        <dbReference type="PROSITE" id="PS50086"/>
    </source>
</evidence>
<dbReference type="PANTHER" id="PTHR22957">
    <property type="entry name" value="TBC1 DOMAIN FAMILY MEMBER GTPASE-ACTIVATING PROTEIN"/>
    <property type="match status" value="1"/>
</dbReference>
<evidence type="ECO:0000313" key="2">
    <source>
        <dbReference type="EMBL" id="RVD92741.1"/>
    </source>
</evidence>
<dbReference type="PANTHER" id="PTHR22957:SF27">
    <property type="entry name" value="TBC1 DOMAIN FAMILY MEMBER 13"/>
    <property type="match status" value="1"/>
</dbReference>
<dbReference type="Gene3D" id="1.10.8.270">
    <property type="entry name" value="putative rabgap domain of human tbc1 domain family member 14 like domains"/>
    <property type="match status" value="1"/>
</dbReference>
<sequence>MGYSDDLKKSFYIINHKLTNSYTKLHRLISRQVDPNDPTPLNKFELQNYAYYGFDDKFLRPKIWKIFLFYYSDNKFKNELFYKERRKSYKEFKLQSIRNKEINVYIDDIIHEDVNRTFLFPNADRTFCSFLDSKFVNDDKCLTHREIIKEILLVFKTTNPGVDYVQGMNVLVTLIYYVFANSDEYAHVESDTFFCFLNLISEIGDYFLEIMDDKYVGISQKLTRVIDIVKEFDPTLYNNMKSKKLTENLFHFRWILLSFAQEYPIDEVVWLWDRFLADSTRFELVLYCAAAKIILLKNKILKNEFSTCMEILQNNNEVDVKSMFYKADEMRRKMYGGNSD</sequence>
<dbReference type="AlphaFoldDB" id="A0A437ANF0"/>
<dbReference type="GO" id="GO:0006886">
    <property type="term" value="P:intracellular protein transport"/>
    <property type="evidence" value="ECO:0007669"/>
    <property type="project" value="TreeGrafter"/>
</dbReference>
<gene>
    <name evidence="2" type="ORF">TUBRATIS_007440</name>
</gene>
<name>A0A437ANF0_9MICR</name>
<dbReference type="InterPro" id="IPR000195">
    <property type="entry name" value="Rab-GAP-TBC_dom"/>
</dbReference>
<dbReference type="Proteomes" id="UP000282876">
    <property type="component" value="Unassembled WGS sequence"/>
</dbReference>
<organism evidence="2 3">
    <name type="scientific">Tubulinosema ratisbonensis</name>
    <dbReference type="NCBI Taxonomy" id="291195"/>
    <lineage>
        <taxon>Eukaryota</taxon>
        <taxon>Fungi</taxon>
        <taxon>Fungi incertae sedis</taxon>
        <taxon>Microsporidia</taxon>
        <taxon>Tubulinosematoidea</taxon>
        <taxon>Tubulinosematidae</taxon>
        <taxon>Tubulinosema</taxon>
    </lineage>
</organism>
<dbReference type="Gene3D" id="1.10.472.80">
    <property type="entry name" value="Ypt/Rab-GAP domain of gyp1p, domain 3"/>
    <property type="match status" value="1"/>
</dbReference>
<feature type="domain" description="Rab-GAP TBC" evidence="1">
    <location>
        <begin position="54"/>
        <end position="279"/>
    </location>
</feature>
<keyword evidence="3" id="KW-1185">Reference proteome</keyword>
<dbReference type="SUPFAM" id="SSF47923">
    <property type="entry name" value="Ypt/Rab-GAP domain of gyp1p"/>
    <property type="match status" value="2"/>
</dbReference>
<reference evidence="2 3" key="1">
    <citation type="submission" date="2018-10" db="EMBL/GenBank/DDBJ databases">
        <title>Draft genome sequence of the microsporidian Tubulinosema ratisbonensis.</title>
        <authorList>
            <person name="Polonais V."/>
            <person name="Peyretaillade E."/>
            <person name="Niehus S."/>
            <person name="Wawrzyniak I."/>
            <person name="Franchet A."/>
            <person name="Gaspin C."/>
            <person name="Reichstadt M."/>
            <person name="Belser C."/>
            <person name="Labadie K."/>
            <person name="Delbac F."/>
            <person name="Ferrandon D."/>
        </authorList>
    </citation>
    <scope>NUCLEOTIDE SEQUENCE [LARGE SCALE GENOMIC DNA]</scope>
    <source>
        <strain evidence="2 3">Franzen</strain>
    </source>
</reference>
<dbReference type="SMART" id="SM00164">
    <property type="entry name" value="TBC"/>
    <property type="match status" value="1"/>
</dbReference>
<dbReference type="OrthoDB" id="27140at2759"/>
<accession>A0A437ANF0</accession>
<dbReference type="InterPro" id="IPR035969">
    <property type="entry name" value="Rab-GAP_TBC_sf"/>
</dbReference>
<dbReference type="VEuPathDB" id="MicrosporidiaDB:TUBRATIS_007440"/>